<keyword evidence="2" id="KW-1185">Reference proteome</keyword>
<organism evidence="1 2">
    <name type="scientific">Aquibacillus rhizosphaerae</name>
    <dbReference type="NCBI Taxonomy" id="3051431"/>
    <lineage>
        <taxon>Bacteria</taxon>
        <taxon>Bacillati</taxon>
        <taxon>Bacillota</taxon>
        <taxon>Bacilli</taxon>
        <taxon>Bacillales</taxon>
        <taxon>Bacillaceae</taxon>
        <taxon>Aquibacillus</taxon>
    </lineage>
</organism>
<reference evidence="1 2" key="1">
    <citation type="submission" date="2023-06" db="EMBL/GenBank/DDBJ databases">
        <title>Aquibacillus rhizosphaerae LR5S19.</title>
        <authorList>
            <person name="Sun J.-Q."/>
        </authorList>
    </citation>
    <scope>NUCLEOTIDE SEQUENCE [LARGE SCALE GENOMIC DNA]</scope>
    <source>
        <strain evidence="1 2">LR5S19</strain>
    </source>
</reference>
<evidence type="ECO:0000313" key="2">
    <source>
        <dbReference type="Proteomes" id="UP001235343"/>
    </source>
</evidence>
<dbReference type="EMBL" id="JASTZU010000018">
    <property type="protein sequence ID" value="MDL4839801.1"/>
    <property type="molecule type" value="Genomic_DNA"/>
</dbReference>
<accession>A0ABT7L1T5</accession>
<sequence>MKETKKLQESDLYKPIQSHFLKEGYEVYGEVKDCDMAAIKDDELILIELKLNLSVDLLIQATNRQRLSELVYIAIPRPKKYNPRSKRWRNICQLVRRLELGLILISFSGNRKKLEFIFDPTPFNRKKSMAQNKRKRQEILKEIDGRSQDFNIGGSSRTQIMTAYRENCIQIACYLEKVGELSPKALIQMGTGKKTSSILIKNYYGWFVRVRRGIYVLSDKGRIEMKQYPDLINYYKNLIRT</sequence>
<protein>
    <submittedName>
        <fullName evidence="1">DUF2161 family putative PD-(D/E)XK-type phosphodiesterase</fullName>
    </submittedName>
</protein>
<proteinExistence type="predicted"/>
<name>A0ABT7L1T5_9BACI</name>
<evidence type="ECO:0000313" key="1">
    <source>
        <dbReference type="EMBL" id="MDL4839801.1"/>
    </source>
</evidence>
<dbReference type="Pfam" id="PF09929">
    <property type="entry name" value="DUF2161"/>
    <property type="match status" value="1"/>
</dbReference>
<gene>
    <name evidence="1" type="ORF">QQS35_04930</name>
</gene>
<dbReference type="Proteomes" id="UP001235343">
    <property type="component" value="Unassembled WGS sequence"/>
</dbReference>
<dbReference type="InterPro" id="IPR018679">
    <property type="entry name" value="DUF2161"/>
</dbReference>
<dbReference type="RefSeq" id="WP_285930760.1">
    <property type="nucleotide sequence ID" value="NZ_JASTZU010000018.1"/>
</dbReference>
<comment type="caution">
    <text evidence="1">The sequence shown here is derived from an EMBL/GenBank/DDBJ whole genome shotgun (WGS) entry which is preliminary data.</text>
</comment>